<evidence type="ECO:0000256" key="5">
    <source>
        <dbReference type="ARBA" id="ARBA00023242"/>
    </source>
</evidence>
<name>A0AAV6JTE9_9ERIC</name>
<evidence type="ECO:0000256" key="6">
    <source>
        <dbReference type="SAM" id="MobiDB-lite"/>
    </source>
</evidence>
<comment type="subcellular location">
    <subcellularLocation>
        <location evidence="1">Nucleus</location>
    </subcellularLocation>
</comment>
<evidence type="ECO:0000313" key="9">
    <source>
        <dbReference type="Proteomes" id="UP000823749"/>
    </source>
</evidence>
<keyword evidence="2" id="KW-0805">Transcription regulation</keyword>
<evidence type="ECO:0000313" key="8">
    <source>
        <dbReference type="EMBL" id="KAG5543259.1"/>
    </source>
</evidence>
<evidence type="ECO:0000256" key="4">
    <source>
        <dbReference type="ARBA" id="ARBA00023163"/>
    </source>
</evidence>
<dbReference type="InterPro" id="IPR003441">
    <property type="entry name" value="NAC-dom"/>
</dbReference>
<evidence type="ECO:0000256" key="1">
    <source>
        <dbReference type="ARBA" id="ARBA00004123"/>
    </source>
</evidence>
<accession>A0AAV6JTE9</accession>
<reference evidence="8 9" key="1">
    <citation type="submission" date="2020-08" db="EMBL/GenBank/DDBJ databases">
        <title>Plant Genome Project.</title>
        <authorList>
            <person name="Zhang R.-G."/>
        </authorList>
    </citation>
    <scope>NUCLEOTIDE SEQUENCE [LARGE SCALE GENOMIC DNA]</scope>
    <source>
        <strain evidence="8">WSP0</strain>
        <tissue evidence="8">Leaf</tissue>
    </source>
</reference>
<dbReference type="GO" id="GO:0003677">
    <property type="term" value="F:DNA binding"/>
    <property type="evidence" value="ECO:0007669"/>
    <property type="project" value="UniProtKB-KW"/>
</dbReference>
<dbReference type="Proteomes" id="UP000823749">
    <property type="component" value="Chromosome 6"/>
</dbReference>
<evidence type="ECO:0000259" key="7">
    <source>
        <dbReference type="PROSITE" id="PS51005"/>
    </source>
</evidence>
<comment type="caution">
    <text evidence="8">The sequence shown here is derived from an EMBL/GenBank/DDBJ whole genome shotgun (WGS) entry which is preliminary data.</text>
</comment>
<sequence length="482" mass="53767">MCPPAPVPPPANIGLYWTDEEIFMSLESLTKGSFIPENVLTDVNPYQHRPSNLPGDLWYFMRAEQEKDSEHGSWNARGEANQIFGNSSITGWRTTLEFYEGQAPHGQRTNWVMQEYRINPKGHRSNGNSKVSGLLCRVFLSGPNPEVRRKLGGLENSEGNHFHPRSSSLLIQEPGSTSGQGSMSESQVYQAWITFFSTCVLRVPTFSFFIEIAISVSPEYWITLVSTNLLHTRKFFIYPRSSSLLIQEPGSTSGQGSMSESQVYQAWITFFSTCVLRVPTFSFFIEIAITVSPEARGRDDNMRPLAENGGHVDIPIEDILYMGDYLELDDLADGESRSSSSDNTSCVTVSSEECFDSLALLQDIEDDFNRQEQGKDANFKFSVAASARPTEVVMRPANLGSLISSNGRQPPAGDADKKVLEKMDPKKAIKIQKVESRNEGTSNSRNVASSSSSHKAVPEGEKDAQVKEMKKLRKKYLCFMPF</sequence>
<dbReference type="GO" id="GO:0005634">
    <property type="term" value="C:nucleus"/>
    <property type="evidence" value="ECO:0007669"/>
    <property type="project" value="UniProtKB-SubCell"/>
</dbReference>
<protein>
    <recommendedName>
        <fullName evidence="7">NAC domain-containing protein</fullName>
    </recommendedName>
</protein>
<keyword evidence="3" id="KW-0238">DNA-binding</keyword>
<keyword evidence="9" id="KW-1185">Reference proteome</keyword>
<dbReference type="EMBL" id="JACTNZ010000006">
    <property type="protein sequence ID" value="KAG5543259.1"/>
    <property type="molecule type" value="Genomic_DNA"/>
</dbReference>
<dbReference type="PROSITE" id="PS51005">
    <property type="entry name" value="NAC"/>
    <property type="match status" value="1"/>
</dbReference>
<evidence type="ECO:0000256" key="3">
    <source>
        <dbReference type="ARBA" id="ARBA00023125"/>
    </source>
</evidence>
<dbReference type="Gene3D" id="2.170.150.80">
    <property type="entry name" value="NAC domain"/>
    <property type="match status" value="1"/>
</dbReference>
<feature type="compositionally biased region" description="Polar residues" evidence="6">
    <location>
        <begin position="165"/>
        <end position="182"/>
    </location>
</feature>
<dbReference type="GO" id="GO:0006355">
    <property type="term" value="P:regulation of DNA-templated transcription"/>
    <property type="evidence" value="ECO:0007669"/>
    <property type="project" value="InterPro"/>
</dbReference>
<feature type="region of interest" description="Disordered" evidence="6">
    <location>
        <begin position="432"/>
        <end position="467"/>
    </location>
</feature>
<dbReference type="SUPFAM" id="SSF101941">
    <property type="entry name" value="NAC domain"/>
    <property type="match status" value="1"/>
</dbReference>
<dbReference type="AlphaFoldDB" id="A0AAV6JTE9"/>
<feature type="compositionally biased region" description="Basic and acidic residues" evidence="6">
    <location>
        <begin position="456"/>
        <end position="467"/>
    </location>
</feature>
<feature type="region of interest" description="Disordered" evidence="6">
    <location>
        <begin position="150"/>
        <end position="182"/>
    </location>
</feature>
<evidence type="ECO:0000256" key="2">
    <source>
        <dbReference type="ARBA" id="ARBA00023015"/>
    </source>
</evidence>
<keyword evidence="5" id="KW-0539">Nucleus</keyword>
<dbReference type="InterPro" id="IPR036093">
    <property type="entry name" value="NAC_dom_sf"/>
</dbReference>
<gene>
    <name evidence="8" type="ORF">RHGRI_016112</name>
</gene>
<dbReference type="Pfam" id="PF02365">
    <property type="entry name" value="NAM"/>
    <property type="match status" value="1"/>
</dbReference>
<feature type="compositionally biased region" description="Low complexity" evidence="6">
    <location>
        <begin position="442"/>
        <end position="453"/>
    </location>
</feature>
<organism evidence="8 9">
    <name type="scientific">Rhododendron griersonianum</name>
    <dbReference type="NCBI Taxonomy" id="479676"/>
    <lineage>
        <taxon>Eukaryota</taxon>
        <taxon>Viridiplantae</taxon>
        <taxon>Streptophyta</taxon>
        <taxon>Embryophyta</taxon>
        <taxon>Tracheophyta</taxon>
        <taxon>Spermatophyta</taxon>
        <taxon>Magnoliopsida</taxon>
        <taxon>eudicotyledons</taxon>
        <taxon>Gunneridae</taxon>
        <taxon>Pentapetalae</taxon>
        <taxon>asterids</taxon>
        <taxon>Ericales</taxon>
        <taxon>Ericaceae</taxon>
        <taxon>Ericoideae</taxon>
        <taxon>Rhodoreae</taxon>
        <taxon>Rhododendron</taxon>
    </lineage>
</organism>
<keyword evidence="4" id="KW-0804">Transcription</keyword>
<feature type="domain" description="NAC" evidence="7">
    <location>
        <begin position="9"/>
        <end position="141"/>
    </location>
</feature>
<dbReference type="PANTHER" id="PTHR31989">
    <property type="entry name" value="NAC DOMAIN-CONTAINING PROTEIN 82-RELATED"/>
    <property type="match status" value="1"/>
</dbReference>
<proteinExistence type="predicted"/>